<dbReference type="SUPFAM" id="SSF53098">
    <property type="entry name" value="Ribonuclease H-like"/>
    <property type="match status" value="1"/>
</dbReference>
<evidence type="ECO:0000259" key="1">
    <source>
        <dbReference type="PROSITE" id="PS50879"/>
    </source>
</evidence>
<gene>
    <name evidence="2" type="ORF">F511_41702</name>
</gene>
<dbReference type="InterPro" id="IPR044730">
    <property type="entry name" value="RNase_H-like_dom_plant"/>
</dbReference>
<dbReference type="OrthoDB" id="914094at2759"/>
<protein>
    <recommendedName>
        <fullName evidence="1">RNase H type-1 domain-containing protein</fullName>
    </recommendedName>
</protein>
<dbReference type="GO" id="GO:0004523">
    <property type="term" value="F:RNA-DNA hybrid ribonuclease activity"/>
    <property type="evidence" value="ECO:0007669"/>
    <property type="project" value="InterPro"/>
</dbReference>
<dbReference type="CDD" id="cd06222">
    <property type="entry name" value="RNase_H_like"/>
    <property type="match status" value="1"/>
</dbReference>
<dbReference type="PANTHER" id="PTHR47723:SF19">
    <property type="entry name" value="POLYNUCLEOTIDYL TRANSFERASE, RIBONUCLEASE H-LIKE SUPERFAMILY PROTEIN"/>
    <property type="match status" value="1"/>
</dbReference>
<evidence type="ECO:0000313" key="2">
    <source>
        <dbReference type="EMBL" id="KZV49214.1"/>
    </source>
</evidence>
<dbReference type="Gene3D" id="3.30.420.10">
    <property type="entry name" value="Ribonuclease H-like superfamily/Ribonuclease H"/>
    <property type="match status" value="1"/>
</dbReference>
<keyword evidence="3" id="KW-1185">Reference proteome</keyword>
<organism evidence="2 3">
    <name type="scientific">Dorcoceras hygrometricum</name>
    <dbReference type="NCBI Taxonomy" id="472368"/>
    <lineage>
        <taxon>Eukaryota</taxon>
        <taxon>Viridiplantae</taxon>
        <taxon>Streptophyta</taxon>
        <taxon>Embryophyta</taxon>
        <taxon>Tracheophyta</taxon>
        <taxon>Spermatophyta</taxon>
        <taxon>Magnoliopsida</taxon>
        <taxon>eudicotyledons</taxon>
        <taxon>Gunneridae</taxon>
        <taxon>Pentapetalae</taxon>
        <taxon>asterids</taxon>
        <taxon>lamiids</taxon>
        <taxon>Lamiales</taxon>
        <taxon>Gesneriaceae</taxon>
        <taxon>Didymocarpoideae</taxon>
        <taxon>Trichosporeae</taxon>
        <taxon>Loxocarpinae</taxon>
        <taxon>Dorcoceras</taxon>
    </lineage>
</organism>
<dbReference type="PROSITE" id="PS50879">
    <property type="entry name" value="RNASE_H_1"/>
    <property type="match status" value="1"/>
</dbReference>
<dbReference type="PANTHER" id="PTHR47723">
    <property type="entry name" value="OS05G0353850 PROTEIN"/>
    <property type="match status" value="1"/>
</dbReference>
<dbReference type="InterPro" id="IPR012337">
    <property type="entry name" value="RNaseH-like_sf"/>
</dbReference>
<name>A0A2Z7CWX1_9LAMI</name>
<reference evidence="2 3" key="1">
    <citation type="journal article" date="2015" name="Proc. Natl. Acad. Sci. U.S.A.">
        <title>The resurrection genome of Boea hygrometrica: A blueprint for survival of dehydration.</title>
        <authorList>
            <person name="Xiao L."/>
            <person name="Yang G."/>
            <person name="Zhang L."/>
            <person name="Yang X."/>
            <person name="Zhao S."/>
            <person name="Ji Z."/>
            <person name="Zhou Q."/>
            <person name="Hu M."/>
            <person name="Wang Y."/>
            <person name="Chen M."/>
            <person name="Xu Y."/>
            <person name="Jin H."/>
            <person name="Xiao X."/>
            <person name="Hu G."/>
            <person name="Bao F."/>
            <person name="Hu Y."/>
            <person name="Wan P."/>
            <person name="Li L."/>
            <person name="Deng X."/>
            <person name="Kuang T."/>
            <person name="Xiang C."/>
            <person name="Zhu J.K."/>
            <person name="Oliver M.J."/>
            <person name="He Y."/>
        </authorList>
    </citation>
    <scope>NUCLEOTIDE SEQUENCE [LARGE SCALE GENOMIC DNA]</scope>
    <source>
        <strain evidence="3">cv. XS01</strain>
    </source>
</reference>
<dbReference type="EMBL" id="KQ993170">
    <property type="protein sequence ID" value="KZV49214.1"/>
    <property type="molecule type" value="Genomic_DNA"/>
</dbReference>
<dbReference type="Pfam" id="PF13966">
    <property type="entry name" value="zf-RVT"/>
    <property type="match status" value="1"/>
</dbReference>
<dbReference type="Proteomes" id="UP000250235">
    <property type="component" value="Unassembled WGS sequence"/>
</dbReference>
<proteinExistence type="predicted"/>
<dbReference type="InterPro" id="IPR026960">
    <property type="entry name" value="RVT-Znf"/>
</dbReference>
<dbReference type="InterPro" id="IPR002156">
    <property type="entry name" value="RNaseH_domain"/>
</dbReference>
<dbReference type="InterPro" id="IPR036397">
    <property type="entry name" value="RNaseH_sf"/>
</dbReference>
<dbReference type="Pfam" id="PF13456">
    <property type="entry name" value="RVT_3"/>
    <property type="match status" value="1"/>
</dbReference>
<dbReference type="AlphaFoldDB" id="A0A2Z7CWX1"/>
<feature type="domain" description="RNase H type-1" evidence="1">
    <location>
        <begin position="167"/>
        <end position="294"/>
    </location>
</feature>
<evidence type="ECO:0000313" key="3">
    <source>
        <dbReference type="Proteomes" id="UP000250235"/>
    </source>
</evidence>
<dbReference type="GO" id="GO:0003676">
    <property type="term" value="F:nucleic acid binding"/>
    <property type="evidence" value="ECO:0007669"/>
    <property type="project" value="InterPro"/>
</dbReference>
<accession>A0A2Z7CWX1</accession>
<sequence length="354" mass="40182">MSLFAWRWIQYKIPTDDTLKHRGFSMASKCQCCGQEETFEHLFFSSHTATLVWSHFGNIFAIQQASQTLNWRIKNKWRQRGHIQEAMPFLILWFIWIARNDSKYRSISLRATTIIRNIKFYITTASSAGLIKPEHWKGCLSTAQNFQVQIKGHVRTSISIITWIKPPDLWFKLNSDGCRSNEGFISTGGLIRDTTGQVRVAFHGFLGVGSILKAELTAILQGLIICKQQHLFPIWIETDSAVALQIIMSDHTSWELRHTLTSIQEIRANHITCITHIHREGNAPADALAGLGMQDRRYAEFDYSRLDRRPAIQPLLSGLTLAIYSPSNRLPRLSIGALKTSGGNGDTSKKLCRS</sequence>
<dbReference type="InterPro" id="IPR053151">
    <property type="entry name" value="RNase_H-like"/>
</dbReference>